<dbReference type="InterPro" id="IPR053135">
    <property type="entry name" value="AKR2_Oxidoreductase"/>
</dbReference>
<proteinExistence type="predicted"/>
<name>A0A2U1EXE3_9PSEU</name>
<gene>
    <name evidence="2" type="ORF">C8D89_11747</name>
</gene>
<dbReference type="Gene3D" id="3.20.20.100">
    <property type="entry name" value="NADP-dependent oxidoreductase domain"/>
    <property type="match status" value="1"/>
</dbReference>
<accession>A0A2U1EXE3</accession>
<evidence type="ECO:0000259" key="1">
    <source>
        <dbReference type="Pfam" id="PF00248"/>
    </source>
</evidence>
<protein>
    <submittedName>
        <fullName evidence="2">D-threo-aldose 1-dehydrogenase</fullName>
    </submittedName>
</protein>
<dbReference type="InterPro" id="IPR036812">
    <property type="entry name" value="NAD(P)_OxRdtase_dom_sf"/>
</dbReference>
<evidence type="ECO:0000313" key="3">
    <source>
        <dbReference type="Proteomes" id="UP000245639"/>
    </source>
</evidence>
<dbReference type="EMBL" id="QEKW01000017">
    <property type="protein sequence ID" value="PVZ04594.1"/>
    <property type="molecule type" value="Genomic_DNA"/>
</dbReference>
<organism evidence="2 3">
    <name type="scientific">Actinomycetospora cinnamomea</name>
    <dbReference type="NCBI Taxonomy" id="663609"/>
    <lineage>
        <taxon>Bacteria</taxon>
        <taxon>Bacillati</taxon>
        <taxon>Actinomycetota</taxon>
        <taxon>Actinomycetes</taxon>
        <taxon>Pseudonocardiales</taxon>
        <taxon>Pseudonocardiaceae</taxon>
        <taxon>Actinomycetospora</taxon>
    </lineage>
</organism>
<evidence type="ECO:0000313" key="2">
    <source>
        <dbReference type="EMBL" id="PVZ04594.1"/>
    </source>
</evidence>
<feature type="domain" description="NADP-dependent oxidoreductase" evidence="1">
    <location>
        <begin position="16"/>
        <end position="193"/>
    </location>
</feature>
<dbReference type="PANTHER" id="PTHR43312:SF1">
    <property type="entry name" value="NADP-DEPENDENT OXIDOREDUCTASE DOMAIN-CONTAINING PROTEIN"/>
    <property type="match status" value="1"/>
</dbReference>
<dbReference type="AlphaFoldDB" id="A0A2U1EXE3"/>
<dbReference type="Proteomes" id="UP000245639">
    <property type="component" value="Unassembled WGS sequence"/>
</dbReference>
<dbReference type="Pfam" id="PF00248">
    <property type="entry name" value="Aldo_ket_red"/>
    <property type="match status" value="1"/>
</dbReference>
<dbReference type="SUPFAM" id="SSF51430">
    <property type="entry name" value="NAD(P)-linked oxidoreductase"/>
    <property type="match status" value="1"/>
</dbReference>
<comment type="caution">
    <text evidence="2">The sequence shown here is derived from an EMBL/GenBank/DDBJ whole genome shotgun (WGS) entry which is preliminary data.</text>
</comment>
<dbReference type="InterPro" id="IPR023210">
    <property type="entry name" value="NADP_OxRdtase_dom"/>
</dbReference>
<reference evidence="2 3" key="1">
    <citation type="submission" date="2018-04" db="EMBL/GenBank/DDBJ databases">
        <title>Genomic Encyclopedia of Type Strains, Phase IV (KMG-IV): sequencing the most valuable type-strain genomes for metagenomic binning, comparative biology and taxonomic classification.</title>
        <authorList>
            <person name="Goeker M."/>
        </authorList>
    </citation>
    <scope>NUCLEOTIDE SEQUENCE [LARGE SCALE GENOMIC DNA]</scope>
    <source>
        <strain evidence="2 3">DSM 45771</strain>
    </source>
</reference>
<keyword evidence="3" id="KW-1185">Reference proteome</keyword>
<sequence length="329" mass="35189">MRTTTLPGTDVPTSALGLGTAELFRMPSATDRLRMLFEAHNVGVRHFDTAPMYGLGLAESELGRFARGRRDQLTIATKFGIAPTRTGRALGRVQGPIRRLLAAAPALRERARSSATGPGVGPAGSLLYERSGYDAAAARRSLEASLRALATDCVDLYLLHEPSGDDMRSADVRAWLEHARDAGMIRAWGVAGEPDLVGHVVDVLGPGTVRQVREDPFLRAGAVLDPTPRVTFGALSRAMPRLVSLLGGGLWPDLRWADLDLDPGDRAGLARLLLRDALRGNPDGVLLLGTTDPGHLRVAAEVASMNPRNSAPDLDVLATALRTPARRRT</sequence>
<dbReference type="PANTHER" id="PTHR43312">
    <property type="entry name" value="D-THREO-ALDOSE 1-DEHYDROGENASE"/>
    <property type="match status" value="1"/>
</dbReference>